<dbReference type="EMBL" id="CM020620">
    <property type="protein sequence ID" value="KAK1867304.1"/>
    <property type="molecule type" value="Genomic_DNA"/>
</dbReference>
<protein>
    <submittedName>
        <fullName evidence="1">Uncharacterized protein</fullName>
    </submittedName>
</protein>
<gene>
    <name evidence="1" type="ORF">I4F81_009811</name>
</gene>
<accession>A0ACC3CAJ2</accession>
<reference evidence="1" key="1">
    <citation type="submission" date="2019-11" db="EMBL/GenBank/DDBJ databases">
        <title>Nori genome reveals adaptations in red seaweeds to the harsh intertidal environment.</title>
        <authorList>
            <person name="Wang D."/>
            <person name="Mao Y."/>
        </authorList>
    </citation>
    <scope>NUCLEOTIDE SEQUENCE</scope>
    <source>
        <tissue evidence="1">Gametophyte</tissue>
    </source>
</reference>
<organism evidence="1 2">
    <name type="scientific">Pyropia yezoensis</name>
    <name type="common">Susabi-nori</name>
    <name type="synonym">Porphyra yezoensis</name>
    <dbReference type="NCBI Taxonomy" id="2788"/>
    <lineage>
        <taxon>Eukaryota</taxon>
        <taxon>Rhodophyta</taxon>
        <taxon>Bangiophyceae</taxon>
        <taxon>Bangiales</taxon>
        <taxon>Bangiaceae</taxon>
        <taxon>Pyropia</taxon>
    </lineage>
</organism>
<proteinExistence type="predicted"/>
<sequence>MVATLRLQRNLAPGSSVAFNFYIKSYPCWYAMEKRNCGGMVMGTFSPQKHNAKETFELNDAPASHHSSSGSGGSSSARSGGPATRSGVPCRCEPLPLGGLCLDELPDKPSACLIRECARGYRCTDAGRLNCQRIQKPSFLRCDGGRSGNRCNNCKRITQSFEVVQFLSA</sequence>
<name>A0ACC3CAJ2_PYRYE</name>
<evidence type="ECO:0000313" key="2">
    <source>
        <dbReference type="Proteomes" id="UP000798662"/>
    </source>
</evidence>
<dbReference type="Proteomes" id="UP000798662">
    <property type="component" value="Chromosome 3"/>
</dbReference>
<evidence type="ECO:0000313" key="1">
    <source>
        <dbReference type="EMBL" id="KAK1867304.1"/>
    </source>
</evidence>
<keyword evidence="2" id="KW-1185">Reference proteome</keyword>
<comment type="caution">
    <text evidence="1">The sequence shown here is derived from an EMBL/GenBank/DDBJ whole genome shotgun (WGS) entry which is preliminary data.</text>
</comment>